<dbReference type="AlphaFoldDB" id="A0AAD7JXD8"/>
<name>A0AAD7JXD8_9AGAR</name>
<evidence type="ECO:0000256" key="1">
    <source>
        <dbReference type="SAM" id="MobiDB-lite"/>
    </source>
</evidence>
<evidence type="ECO:0000313" key="2">
    <source>
        <dbReference type="EMBL" id="KAJ7773817.1"/>
    </source>
</evidence>
<accession>A0AAD7JXD8</accession>
<organism evidence="2 3">
    <name type="scientific">Mycena metata</name>
    <dbReference type="NCBI Taxonomy" id="1033252"/>
    <lineage>
        <taxon>Eukaryota</taxon>
        <taxon>Fungi</taxon>
        <taxon>Dikarya</taxon>
        <taxon>Basidiomycota</taxon>
        <taxon>Agaricomycotina</taxon>
        <taxon>Agaricomycetes</taxon>
        <taxon>Agaricomycetidae</taxon>
        <taxon>Agaricales</taxon>
        <taxon>Marasmiineae</taxon>
        <taxon>Mycenaceae</taxon>
        <taxon>Mycena</taxon>
    </lineage>
</organism>
<protein>
    <submittedName>
        <fullName evidence="2">Uncharacterized protein</fullName>
    </submittedName>
</protein>
<dbReference type="Proteomes" id="UP001215598">
    <property type="component" value="Unassembled WGS sequence"/>
</dbReference>
<keyword evidence="3" id="KW-1185">Reference proteome</keyword>
<sequence>MSRKCECPRSLEPPLPSDSSSKNRIGDICCLPNTSVKLPFLKILSESMPPSPEYAAAMEEYQKLKTTIGRTGKDRPCIILGHTSKKASDLCLMATFRRTDPINLAKIYQEFIIPVFPHSPKVSNDPEDTKFKPQLHYVDWTGPEKDTEWIIAIPVPGDATRPQIDLWNTAHFCEDVVSELQTVCRTKAKAWEKKVTEDPEIGMRYYEDFVEKYPGTMASASTHRPASWRSTRSQTSQLSHRFMGAVGNALSDGRGIFGKSRRTTKSLHRVLEEAELDATPQRVAGTGLFAKNASKRDLPPPEKIARAATTGLFAKNASRRDSPPEKITPIALVAPAPRLPPASQEADGLDQASGNLATLLSNLELRKKTSLSSIFRRSPSLRSVSSKRTPSVRGVAELIISENDSEAWNAMVERNRIR</sequence>
<reference evidence="2" key="1">
    <citation type="submission" date="2023-03" db="EMBL/GenBank/DDBJ databases">
        <title>Massive genome expansion in bonnet fungi (Mycena s.s.) driven by repeated elements and novel gene families across ecological guilds.</title>
        <authorList>
            <consortium name="Lawrence Berkeley National Laboratory"/>
            <person name="Harder C.B."/>
            <person name="Miyauchi S."/>
            <person name="Viragh M."/>
            <person name="Kuo A."/>
            <person name="Thoen E."/>
            <person name="Andreopoulos B."/>
            <person name="Lu D."/>
            <person name="Skrede I."/>
            <person name="Drula E."/>
            <person name="Henrissat B."/>
            <person name="Morin E."/>
            <person name="Kohler A."/>
            <person name="Barry K."/>
            <person name="LaButti K."/>
            <person name="Morin E."/>
            <person name="Salamov A."/>
            <person name="Lipzen A."/>
            <person name="Mereny Z."/>
            <person name="Hegedus B."/>
            <person name="Baldrian P."/>
            <person name="Stursova M."/>
            <person name="Weitz H."/>
            <person name="Taylor A."/>
            <person name="Grigoriev I.V."/>
            <person name="Nagy L.G."/>
            <person name="Martin F."/>
            <person name="Kauserud H."/>
        </authorList>
    </citation>
    <scope>NUCLEOTIDE SEQUENCE</scope>
    <source>
        <strain evidence="2">CBHHK182m</strain>
    </source>
</reference>
<dbReference type="EMBL" id="JARKIB010000012">
    <property type="protein sequence ID" value="KAJ7773817.1"/>
    <property type="molecule type" value="Genomic_DNA"/>
</dbReference>
<gene>
    <name evidence="2" type="ORF">B0H16DRAFT_1763237</name>
</gene>
<feature type="region of interest" description="Disordered" evidence="1">
    <location>
        <begin position="1"/>
        <end position="22"/>
    </location>
</feature>
<evidence type="ECO:0000313" key="3">
    <source>
        <dbReference type="Proteomes" id="UP001215598"/>
    </source>
</evidence>
<comment type="caution">
    <text evidence="2">The sequence shown here is derived from an EMBL/GenBank/DDBJ whole genome shotgun (WGS) entry which is preliminary data.</text>
</comment>
<proteinExistence type="predicted"/>